<dbReference type="Proteomes" id="UP001244011">
    <property type="component" value="Unassembled WGS sequence"/>
</dbReference>
<dbReference type="RefSeq" id="XP_060286145.1">
    <property type="nucleotide sequence ID" value="XM_060423441.1"/>
</dbReference>
<evidence type="ECO:0000313" key="3">
    <source>
        <dbReference type="Proteomes" id="UP001244011"/>
    </source>
</evidence>
<feature type="signal peptide" evidence="1">
    <location>
        <begin position="1"/>
        <end position="18"/>
    </location>
</feature>
<dbReference type="GeneID" id="85306628"/>
<sequence>MRSHGLASIVIFGGLAASAPVLSTRETTAASIIGSIMPTSNSCDGATFPDECRTAEQAAPFLIKAMQTYNLYSAGEIAGVLSLVGYESVDMRYKHNVSPGRPGQGTSNMQMVNYNQEYASSIPELQPKVAGASDNDVLALVTPDEYNFGSGPWFLATQCSDSVRQALQAGTDDGFRAYMTCVGVTASDDRLAYWTRAKAAFGLSG</sequence>
<evidence type="ECO:0000313" key="2">
    <source>
        <dbReference type="EMBL" id="KAK1769932.1"/>
    </source>
</evidence>
<protein>
    <submittedName>
        <fullName evidence="2">Uncharacterized protein</fullName>
    </submittedName>
</protein>
<comment type="caution">
    <text evidence="2">The sequence shown here is derived from an EMBL/GenBank/DDBJ whole genome shotgun (WGS) entry which is preliminary data.</text>
</comment>
<dbReference type="AlphaFoldDB" id="A0AAJ0FJH9"/>
<name>A0AAJ0FJH9_9PEZI</name>
<reference evidence="2" key="1">
    <citation type="submission" date="2023-06" db="EMBL/GenBank/DDBJ databases">
        <title>Genome-scale phylogeny and comparative genomics of the fungal order Sordariales.</title>
        <authorList>
            <consortium name="Lawrence Berkeley National Laboratory"/>
            <person name="Hensen N."/>
            <person name="Bonometti L."/>
            <person name="Westerberg I."/>
            <person name="Brannstrom I.O."/>
            <person name="Guillou S."/>
            <person name="Cros-Aarteil S."/>
            <person name="Calhoun S."/>
            <person name="Haridas S."/>
            <person name="Kuo A."/>
            <person name="Mondo S."/>
            <person name="Pangilinan J."/>
            <person name="Riley R."/>
            <person name="Labutti K."/>
            <person name="Andreopoulos B."/>
            <person name="Lipzen A."/>
            <person name="Chen C."/>
            <person name="Yanf M."/>
            <person name="Daum C."/>
            <person name="Ng V."/>
            <person name="Clum A."/>
            <person name="Steindorff A."/>
            <person name="Ohm R."/>
            <person name="Martin F."/>
            <person name="Silar P."/>
            <person name="Natvig D."/>
            <person name="Lalanne C."/>
            <person name="Gautier V."/>
            <person name="Ament-Velasquez S.L."/>
            <person name="Kruys A."/>
            <person name="Hutchinson M.I."/>
            <person name="Powell A.J."/>
            <person name="Barry K."/>
            <person name="Miller A.N."/>
            <person name="Grigoriev I.V."/>
            <person name="Debuchy R."/>
            <person name="Gladieux P."/>
            <person name="Thoren M.H."/>
            <person name="Johannesson H."/>
        </authorList>
    </citation>
    <scope>NUCLEOTIDE SEQUENCE</scope>
    <source>
        <strain evidence="2">8032-3</strain>
    </source>
</reference>
<accession>A0AAJ0FJH9</accession>
<evidence type="ECO:0000256" key="1">
    <source>
        <dbReference type="SAM" id="SignalP"/>
    </source>
</evidence>
<keyword evidence="1" id="KW-0732">Signal</keyword>
<gene>
    <name evidence="2" type="ORF">QBC33DRAFT_306251</name>
</gene>
<dbReference type="EMBL" id="MU839001">
    <property type="protein sequence ID" value="KAK1769932.1"/>
    <property type="molecule type" value="Genomic_DNA"/>
</dbReference>
<organism evidence="2 3">
    <name type="scientific">Phialemonium atrogriseum</name>
    <dbReference type="NCBI Taxonomy" id="1093897"/>
    <lineage>
        <taxon>Eukaryota</taxon>
        <taxon>Fungi</taxon>
        <taxon>Dikarya</taxon>
        <taxon>Ascomycota</taxon>
        <taxon>Pezizomycotina</taxon>
        <taxon>Sordariomycetes</taxon>
        <taxon>Sordariomycetidae</taxon>
        <taxon>Cephalothecales</taxon>
        <taxon>Cephalothecaceae</taxon>
        <taxon>Phialemonium</taxon>
    </lineage>
</organism>
<keyword evidence="3" id="KW-1185">Reference proteome</keyword>
<proteinExistence type="predicted"/>
<feature type="chain" id="PRO_5042496724" evidence="1">
    <location>
        <begin position="19"/>
        <end position="205"/>
    </location>
</feature>